<feature type="region of interest" description="Disordered" evidence="1">
    <location>
        <begin position="1234"/>
        <end position="1253"/>
    </location>
</feature>
<gene>
    <name evidence="3" type="ORF">Pla111_05230</name>
</gene>
<keyword evidence="4" id="KW-1185">Reference proteome</keyword>
<protein>
    <submittedName>
        <fullName evidence="3">Uncharacterized protein</fullName>
    </submittedName>
</protein>
<dbReference type="Gene3D" id="2.60.120.260">
    <property type="entry name" value="Galactose-binding domain-like"/>
    <property type="match status" value="1"/>
</dbReference>
<proteinExistence type="predicted"/>
<dbReference type="AlphaFoldDB" id="A0A5C5WCU4"/>
<keyword evidence="2" id="KW-0732">Signal</keyword>
<evidence type="ECO:0000313" key="3">
    <source>
        <dbReference type="EMBL" id="TWT48748.1"/>
    </source>
</evidence>
<accession>A0A5C5WCU4</accession>
<evidence type="ECO:0000313" key="4">
    <source>
        <dbReference type="Proteomes" id="UP000318995"/>
    </source>
</evidence>
<evidence type="ECO:0000256" key="1">
    <source>
        <dbReference type="SAM" id="MobiDB-lite"/>
    </source>
</evidence>
<evidence type="ECO:0000256" key="2">
    <source>
        <dbReference type="SAM" id="SignalP"/>
    </source>
</evidence>
<reference evidence="3 4" key="1">
    <citation type="submission" date="2019-02" db="EMBL/GenBank/DDBJ databases">
        <title>Deep-cultivation of Planctomycetes and their phenomic and genomic characterization uncovers novel biology.</title>
        <authorList>
            <person name="Wiegand S."/>
            <person name="Jogler M."/>
            <person name="Boedeker C."/>
            <person name="Pinto D."/>
            <person name="Vollmers J."/>
            <person name="Rivas-Marin E."/>
            <person name="Kohn T."/>
            <person name="Peeters S.H."/>
            <person name="Heuer A."/>
            <person name="Rast P."/>
            <person name="Oberbeckmann S."/>
            <person name="Bunk B."/>
            <person name="Jeske O."/>
            <person name="Meyerdierks A."/>
            <person name="Storesund J.E."/>
            <person name="Kallscheuer N."/>
            <person name="Luecker S."/>
            <person name="Lage O.M."/>
            <person name="Pohl T."/>
            <person name="Merkel B.J."/>
            <person name="Hornburger P."/>
            <person name="Mueller R.-W."/>
            <person name="Bruemmer F."/>
            <person name="Labrenz M."/>
            <person name="Spormann A.M."/>
            <person name="Op Den Camp H."/>
            <person name="Overmann J."/>
            <person name="Amann R."/>
            <person name="Jetten M.S.M."/>
            <person name="Mascher T."/>
            <person name="Medema M.H."/>
            <person name="Devos D.P."/>
            <person name="Kaster A.-K."/>
            <person name="Ovreas L."/>
            <person name="Rohde M."/>
            <person name="Galperin M.Y."/>
            <person name="Jogler C."/>
        </authorList>
    </citation>
    <scope>NUCLEOTIDE SEQUENCE [LARGE SCALE GENOMIC DNA]</scope>
    <source>
        <strain evidence="3 4">Pla111</strain>
    </source>
</reference>
<feature type="chain" id="PRO_5022812763" evidence="2">
    <location>
        <begin position="31"/>
        <end position="1271"/>
    </location>
</feature>
<dbReference type="EMBL" id="SJPH01000001">
    <property type="protein sequence ID" value="TWT48748.1"/>
    <property type="molecule type" value="Genomic_DNA"/>
</dbReference>
<sequence length="1271" mass="137483" precursor="true">MRLATATTRFCAQQLPIGLLLIAFACSASAESATPPLRLRMSFASAEPQLWSGAISTSPGQIANEQPLSTDPLHVGSLWIEKGVLQMAYRHPARRGVVDFDAAAPRDGVVRLSLNTGPTVRETEFSLAELARGKPLQRQIDGTSVTIQRAPSDRLRIEWPSATRFFAPLETCEYRVSVDPPSQTKPTPLELTAVLRRLDEEEPVWRSDPIRFEPRINQPTTHAIKAVLPREEGIYEFHLQVQKPAGFSRRFFPHGDPPPLVERRFQVLVFDRDHPPTAPPSDLTAWRVVQDVDFAEGRLRDRLPDWAAWRRSGWTGQEAAPTDALPPAEAGFELPAATEPGVATWRGVPLALPTNNLPCLVEVTLPAGSEQLVGLCFVEPDSGGTNTLSGRPVVAAPTSWTTGEAGVCIARWLSWPRTREPLLVVSNPSVEQGARILAIRVRQPPEPDKRSTAQDLANSNDKHRQVLLDLRSNDLLADFGVPLARDEPSGVTYADLRSAWTAARRIADLVEFQGATGAVVAINPRGAPIYTSDVLGLTPTHDREVWFDGAADLPRQPFLPLLLGEFERRGLLLTPALNLAGPLPRLERMALHDPESVLVQPTGTDPTLYHPLSPIVADEAAAALQELLDRHRDSAALGGVALTLDERSPLLLNDGDRTGIDRACVDRFLASIGARWPANEPRSRESHAAILREKEGQRWNLWQHQQLATLHARLDAIAAGQADTDRSVPLIRLVDRVALAAASVSPLVEPTGESVSSLPSLTGLGLDASAAIPNIARLIGIAPPRPLRLLAETIALRQFSDGLASNSSAASLVSPTLSYRIAGVGSSNAVGAAGVELTVSAPVETAGSNAVGLSSTLAGGLPRILIEAGPAANGWADEAATRTRRLVASMPLSTADSPPATVVEDSVAVIVCPEPAGAMVVAINRGPWPQRARLSINAATRCRVSPWSAGSAIAADRAGDEWCRPGGHVLDIQLDPHSSAAWSFSSKNVSLTGLRLETAPEAAAALRQTLDQLNNRDRSARRPYPRLANASFETLDANGNLIGWANESGSLVWPSTRPSAAYDGSSVLRLTANSNDSSAASDWYPAPATGQFALVLQARGEGLEESATMRIDFQLRDGATTTRTLQGTDLYDQWREVVFAVDDLPLDERPMRVRFSLLAEQGMVEIDSLEAEDLMLPLDYYAEETRGQKFALVRMTHAAEAALAEGRLDDCRRLLDGYWPRFVLQNFPASAKPAESLAAPKTPADPVEKEAAEAAPSVAERVREYLPRWWR</sequence>
<organism evidence="3 4">
    <name type="scientific">Botrimarina hoheduenensis</name>
    <dbReference type="NCBI Taxonomy" id="2528000"/>
    <lineage>
        <taxon>Bacteria</taxon>
        <taxon>Pseudomonadati</taxon>
        <taxon>Planctomycetota</taxon>
        <taxon>Planctomycetia</taxon>
        <taxon>Pirellulales</taxon>
        <taxon>Lacipirellulaceae</taxon>
        <taxon>Botrimarina</taxon>
    </lineage>
</organism>
<comment type="caution">
    <text evidence="3">The sequence shown here is derived from an EMBL/GenBank/DDBJ whole genome shotgun (WGS) entry which is preliminary data.</text>
</comment>
<feature type="signal peptide" evidence="2">
    <location>
        <begin position="1"/>
        <end position="30"/>
    </location>
</feature>
<dbReference type="OrthoDB" id="271087at2"/>
<dbReference type="RefSeq" id="WP_146571041.1">
    <property type="nucleotide sequence ID" value="NZ_SJPH01000001.1"/>
</dbReference>
<dbReference type="PROSITE" id="PS51257">
    <property type="entry name" value="PROKAR_LIPOPROTEIN"/>
    <property type="match status" value="1"/>
</dbReference>
<dbReference type="Proteomes" id="UP000318995">
    <property type="component" value="Unassembled WGS sequence"/>
</dbReference>
<name>A0A5C5WCU4_9BACT</name>